<proteinExistence type="predicted"/>
<dbReference type="InterPro" id="IPR003433">
    <property type="entry name" value="Capsid_VP4_densovirus"/>
</dbReference>
<reference evidence="1" key="1">
    <citation type="submission" date="2015-11" db="EMBL/GenBank/DDBJ databases">
        <title>De novo transcriptome assembly of four potential Pierce s Disease insect vectors from Arizona vineyards.</title>
        <authorList>
            <person name="Tassone E.E."/>
        </authorList>
    </citation>
    <scope>NUCLEOTIDE SEQUENCE</scope>
</reference>
<name>A0A1B6H4D2_9HEMI</name>
<dbReference type="InterPro" id="IPR016184">
    <property type="entry name" value="Capsid/spike_ssDNA_virus"/>
</dbReference>
<dbReference type="EMBL" id="GECZ01000241">
    <property type="protein sequence ID" value="JAS69528.1"/>
    <property type="molecule type" value="Transcribed_RNA"/>
</dbReference>
<organism evidence="1">
    <name type="scientific">Cuerna arida</name>
    <dbReference type="NCBI Taxonomy" id="1464854"/>
    <lineage>
        <taxon>Eukaryota</taxon>
        <taxon>Metazoa</taxon>
        <taxon>Ecdysozoa</taxon>
        <taxon>Arthropoda</taxon>
        <taxon>Hexapoda</taxon>
        <taxon>Insecta</taxon>
        <taxon>Pterygota</taxon>
        <taxon>Neoptera</taxon>
        <taxon>Paraneoptera</taxon>
        <taxon>Hemiptera</taxon>
        <taxon>Auchenorrhyncha</taxon>
        <taxon>Membracoidea</taxon>
        <taxon>Cicadellidae</taxon>
        <taxon>Cicadellinae</taxon>
        <taxon>Proconiini</taxon>
        <taxon>Cuerna</taxon>
    </lineage>
</organism>
<protein>
    <submittedName>
        <fullName evidence="1">Uncharacterized protein</fullName>
    </submittedName>
</protein>
<dbReference type="SUPFAM" id="SSF88645">
    <property type="entry name" value="ssDNA viruses"/>
    <property type="match status" value="1"/>
</dbReference>
<evidence type="ECO:0000313" key="1">
    <source>
        <dbReference type="EMBL" id="JAS69528.1"/>
    </source>
</evidence>
<dbReference type="Pfam" id="PF02336">
    <property type="entry name" value="Denso_VP4"/>
    <property type="match status" value="1"/>
</dbReference>
<sequence length="274" mass="30098">MIPTSSSNRDDDGVVINDLWGSQQGNADTTIAFDDIPACFMNKKPLRMYYIQNVDVGGQLPRLPDIMGDVSIYAMNNGPGNPPIAWEYRPQVCILKASEPYPFYRNKTTTDKTKILYGTKVTNASVINLTVTGSGDQTFAVDSQLPKGSINPRYNTLIEQSGAIFHGLNEYGGGLQPPTLHVGVLPVNAYSTTPDPAQVQEVLALYRISTACEVEYSFDFTHPYNTYVHPVMKAMGDTQALEISTTDMMNQFAYGYRSRVPQGQSVSGSTPQTQ</sequence>
<accession>A0A1B6H4D2</accession>
<dbReference type="AlphaFoldDB" id="A0A1B6H4D2"/>
<gene>
    <name evidence="1" type="ORF">g.4802</name>
</gene>